<proteinExistence type="predicted"/>
<evidence type="ECO:0000313" key="1">
    <source>
        <dbReference type="EMBL" id="PBN68611.1"/>
    </source>
</evidence>
<dbReference type="Proteomes" id="UP000255057">
    <property type="component" value="Unassembled WGS sequence"/>
</dbReference>
<gene>
    <name evidence="1" type="ORF">ABE91_026605</name>
    <name evidence="2" type="ORF">NCTC8960_00307</name>
</gene>
<reference evidence="2 4" key="3">
    <citation type="submission" date="2018-06" db="EMBL/GenBank/DDBJ databases">
        <authorList>
            <consortium name="Pathogen Informatics"/>
            <person name="Doyle S."/>
        </authorList>
    </citation>
    <scope>NUCLEOTIDE SEQUENCE [LARGE SCALE GENOMIC DNA]</scope>
    <source>
        <strain evidence="2 4">NCTC8960</strain>
    </source>
</reference>
<evidence type="ECO:0000313" key="2">
    <source>
        <dbReference type="EMBL" id="STM96190.1"/>
    </source>
</evidence>
<dbReference type="Pfam" id="PF13265">
    <property type="entry name" value="DUF4056"/>
    <property type="match status" value="1"/>
</dbReference>
<reference evidence="1 3" key="1">
    <citation type="journal article" date="2015" name="Genome Announc.">
        <title>Draft Genome Sequences of Human-Pathogenic Escherichia coli O26:H11 Strains Carrying the stx2 Gene Only and Circulating in France.</title>
        <authorList>
            <person name="Delannoy S."/>
            <person name="Mariani-Kurkdjian P."/>
            <person name="Bonacorsi S."/>
            <person name="Liguori S."/>
            <person name="Ison S.A."/>
            <person name="Fach P."/>
        </authorList>
    </citation>
    <scope>NUCLEOTIDE SEQUENCE [LARGE SCALE GENOMIC DNA]</scope>
    <source>
        <strain evidence="1 3">34870</strain>
    </source>
</reference>
<sequence>MKRLIIRIVIFFFLSGYQNISHSAHFSDFLSRLPEPAQQAFPVATDVSAPEGLRPCCVFGYGAQIKLGKIPLPFFTIDNVLEPDALGEHIYNNSFMSGIAAVMGLSHENTGIIYTRQGGFIDLAHVRDTADYTFWLFTQIYPRLGEARMLTLSSELFSRRIQLYAFTPPQSQAEKYTLSVYLAAHLAFRLAVWHEIAQWYGYQSVPGILEEISAFTPEDLYSNLLGARLAMSLLSRGYGDSVSHFSSGMQGVIPEALKLLKVQPAEITRHMLDNLNGSWWNKQERIPDKFFVLCRNYDVNDVRLPFQPPEEMERGVRLMLPQSYAGRKLASLASIELWPTKEAGTLPVTRVPFTEKDFPVLIKYATDTDMKLLRHQTCSSE</sequence>
<accession>A0A136WLM0</accession>
<evidence type="ECO:0000313" key="4">
    <source>
        <dbReference type="Proteomes" id="UP000255057"/>
    </source>
</evidence>
<dbReference type="EMBL" id="UGFO01000004">
    <property type="protein sequence ID" value="STM96190.1"/>
    <property type="molecule type" value="Genomic_DNA"/>
</dbReference>
<organism evidence="2 4">
    <name type="scientific">Escherichia coli</name>
    <dbReference type="NCBI Taxonomy" id="562"/>
    <lineage>
        <taxon>Bacteria</taxon>
        <taxon>Pseudomonadati</taxon>
        <taxon>Pseudomonadota</taxon>
        <taxon>Gammaproteobacteria</taxon>
        <taxon>Enterobacterales</taxon>
        <taxon>Enterobacteriaceae</taxon>
        <taxon>Escherichia</taxon>
    </lineage>
</organism>
<dbReference type="RefSeq" id="WP_048227908.1">
    <property type="nucleotide sequence ID" value="NZ_BGBO01000666.1"/>
</dbReference>
<evidence type="ECO:0000313" key="3">
    <source>
        <dbReference type="Proteomes" id="UP000036331"/>
    </source>
</evidence>
<dbReference type="EMBL" id="LDXE02000007">
    <property type="protein sequence ID" value="PBN68611.1"/>
    <property type="molecule type" value="Genomic_DNA"/>
</dbReference>
<dbReference type="AlphaFoldDB" id="A0A136WLM0"/>
<protein>
    <submittedName>
        <fullName evidence="2">Uncharacterized protein</fullName>
    </submittedName>
</protein>
<reference evidence="1" key="2">
    <citation type="submission" date="2017-03" db="EMBL/GenBank/DDBJ databases">
        <title>The mobilome is the main driver of stx2-positive O26:H11 Escherichia coli strains evolution.</title>
        <authorList>
            <person name="Delannoy S."/>
            <person name="Mariani-Kurkdjian P."/>
            <person name="Webb H.E."/>
            <person name="Bonacorsi S."/>
            <person name="Fach P."/>
        </authorList>
    </citation>
    <scope>NUCLEOTIDE SEQUENCE</scope>
    <source>
        <strain evidence="1">34870</strain>
    </source>
</reference>
<name>A0A136WLM0_ECOLX</name>
<dbReference type="Proteomes" id="UP000036331">
    <property type="component" value="Unassembled WGS sequence"/>
</dbReference>
<dbReference type="InterPro" id="IPR025130">
    <property type="entry name" value="DUF4056"/>
</dbReference>